<dbReference type="AlphaFoldDB" id="A0A803TW05"/>
<reference evidence="2" key="3">
    <citation type="submission" date="2025-09" db="UniProtKB">
        <authorList>
            <consortium name="Ensembl"/>
        </authorList>
    </citation>
    <scope>IDENTIFICATION</scope>
</reference>
<evidence type="ECO:0008006" key="4">
    <source>
        <dbReference type="Google" id="ProtNLM"/>
    </source>
</evidence>
<reference evidence="2" key="2">
    <citation type="submission" date="2025-08" db="UniProtKB">
        <authorList>
            <consortium name="Ensembl"/>
        </authorList>
    </citation>
    <scope>IDENTIFICATION</scope>
</reference>
<feature type="region of interest" description="Disordered" evidence="1">
    <location>
        <begin position="52"/>
        <end position="98"/>
    </location>
</feature>
<dbReference type="Gene3D" id="3.30.70.1820">
    <property type="entry name" value="L1 transposable element, RRM domain"/>
    <property type="match status" value="1"/>
</dbReference>
<name>A0A803TW05_ANOCA</name>
<evidence type="ECO:0000256" key="1">
    <source>
        <dbReference type="SAM" id="MobiDB-lite"/>
    </source>
</evidence>
<proteinExistence type="predicted"/>
<reference evidence="2 3" key="1">
    <citation type="submission" date="2009-12" db="EMBL/GenBank/DDBJ databases">
        <title>The Genome Sequence of Anolis carolinensis (Green Anole Lizard).</title>
        <authorList>
            <consortium name="The Genome Sequencing Platform"/>
            <person name="Di Palma F."/>
            <person name="Alfoldi J."/>
            <person name="Heiman D."/>
            <person name="Young S."/>
            <person name="Grabherr M."/>
            <person name="Johnson J."/>
            <person name="Lander E.S."/>
            <person name="Lindblad-Toh K."/>
        </authorList>
    </citation>
    <scope>NUCLEOTIDE SEQUENCE [LARGE SCALE GENOMIC DNA]</scope>
    <source>
        <strain evidence="2 3">JBL SC #1</strain>
    </source>
</reference>
<dbReference type="Proteomes" id="UP000001646">
    <property type="component" value="Chromosome 1"/>
</dbReference>
<protein>
    <recommendedName>
        <fullName evidence="4">L1 transposable element RRM domain-containing protein</fullName>
    </recommendedName>
</protein>
<organism evidence="2 3">
    <name type="scientific">Anolis carolinensis</name>
    <name type="common">Green anole</name>
    <name type="synonym">American chameleon</name>
    <dbReference type="NCBI Taxonomy" id="28377"/>
    <lineage>
        <taxon>Eukaryota</taxon>
        <taxon>Metazoa</taxon>
        <taxon>Chordata</taxon>
        <taxon>Craniata</taxon>
        <taxon>Vertebrata</taxon>
        <taxon>Euteleostomi</taxon>
        <taxon>Lepidosauria</taxon>
        <taxon>Squamata</taxon>
        <taxon>Bifurcata</taxon>
        <taxon>Unidentata</taxon>
        <taxon>Episquamata</taxon>
        <taxon>Toxicofera</taxon>
        <taxon>Iguania</taxon>
        <taxon>Dactyloidae</taxon>
        <taxon>Anolis</taxon>
    </lineage>
</organism>
<evidence type="ECO:0000313" key="3">
    <source>
        <dbReference type="Proteomes" id="UP000001646"/>
    </source>
</evidence>
<keyword evidence="3" id="KW-1185">Reference proteome</keyword>
<sequence length="257" mass="29698">INSNNNNNFIFIPCPISPKGLGAAYMGPSPGKRDNVKKLINKQKQINYYLRPRPSDRSLERVQAKVAENQADSQDTNKDEMATAQKAGRKEPGEGECPSTNVNNEILQQIKGLQDLILNSTQEITSKISGLENQIKNLRMNIRIRNFPEINGENPGILKREMIKWIKEISQTDCEESWFERIHRVGYKKNTPFPRDILVRFGNFYYKDKIMKVLRGQVSPLKYQGTLIQIFPDLCPETLGEERCSNRRRRLIWTNMD</sequence>
<dbReference type="GeneTree" id="ENSGT01040000244319"/>
<accession>A0A803TW05</accession>
<dbReference type="PANTHER" id="PTHR11505">
    <property type="entry name" value="L1 TRANSPOSABLE ELEMENT-RELATED"/>
    <property type="match status" value="1"/>
</dbReference>
<dbReference type="Ensembl" id="ENSACAT00000038175.1">
    <property type="protein sequence ID" value="ENSACAP00000039395.1"/>
    <property type="gene ID" value="ENSACAG00000045279.1"/>
</dbReference>
<dbReference type="InterPro" id="IPR004244">
    <property type="entry name" value="Transposase_22"/>
</dbReference>
<dbReference type="InParanoid" id="A0A803TW05"/>
<evidence type="ECO:0000313" key="2">
    <source>
        <dbReference type="Ensembl" id="ENSACAP00000039395.1"/>
    </source>
</evidence>
<feature type="compositionally biased region" description="Basic and acidic residues" evidence="1">
    <location>
        <begin position="53"/>
        <end position="63"/>
    </location>
</feature>